<gene>
    <name evidence="1" type="ORF">EYC84_011965</name>
</gene>
<comment type="caution">
    <text evidence="1">The sequence shown here is derived from an EMBL/GenBank/DDBJ whole genome shotgun (WGS) entry which is preliminary data.</text>
</comment>
<accession>A0A5M9J804</accession>
<reference evidence="1 2" key="1">
    <citation type="submission" date="2019-06" db="EMBL/GenBank/DDBJ databases">
        <title>Genome Sequence of the Brown Rot Fungal Pathogen Monilinia fructicola.</title>
        <authorList>
            <person name="De Miccolis Angelini R.M."/>
            <person name="Landi L."/>
            <person name="Abate D."/>
            <person name="Pollastro S."/>
            <person name="Romanazzi G."/>
            <person name="Faretra F."/>
        </authorList>
    </citation>
    <scope>NUCLEOTIDE SEQUENCE [LARGE SCALE GENOMIC DNA]</scope>
    <source>
        <strain evidence="1 2">Mfrc123</strain>
    </source>
</reference>
<evidence type="ECO:0000313" key="2">
    <source>
        <dbReference type="Proteomes" id="UP000322873"/>
    </source>
</evidence>
<organism evidence="1 2">
    <name type="scientific">Monilinia fructicola</name>
    <name type="common">Brown rot fungus</name>
    <name type="synonym">Ciboria fructicola</name>
    <dbReference type="NCBI Taxonomy" id="38448"/>
    <lineage>
        <taxon>Eukaryota</taxon>
        <taxon>Fungi</taxon>
        <taxon>Dikarya</taxon>
        <taxon>Ascomycota</taxon>
        <taxon>Pezizomycotina</taxon>
        <taxon>Leotiomycetes</taxon>
        <taxon>Helotiales</taxon>
        <taxon>Sclerotiniaceae</taxon>
        <taxon>Monilinia</taxon>
    </lineage>
</organism>
<evidence type="ECO:0000313" key="1">
    <source>
        <dbReference type="EMBL" id="KAA8563962.1"/>
    </source>
</evidence>
<name>A0A5M9J804_MONFR</name>
<proteinExistence type="predicted"/>
<dbReference type="EMBL" id="VICG01000016">
    <property type="protein sequence ID" value="KAA8563962.1"/>
    <property type="molecule type" value="Genomic_DNA"/>
</dbReference>
<dbReference type="AlphaFoldDB" id="A0A5M9J804"/>
<keyword evidence="2" id="KW-1185">Reference proteome</keyword>
<protein>
    <submittedName>
        <fullName evidence="1">Uncharacterized protein</fullName>
    </submittedName>
</protein>
<sequence>MLLFKLYTLCFIHYTSNDSEKPYLLIPYKLSRTLRYCKASPPLPPSTHNRNPSIIDCITKYHFIHHPPDSSTSPLHYSLDSLQKIMLEI</sequence>
<dbReference type="Proteomes" id="UP000322873">
    <property type="component" value="Unassembled WGS sequence"/>
</dbReference>